<dbReference type="AlphaFoldDB" id="A0A5F8AJG2"/>
<organism evidence="2 3">
    <name type="scientific">Macaca mulatta</name>
    <name type="common">Rhesus macaque</name>
    <dbReference type="NCBI Taxonomy" id="9544"/>
    <lineage>
        <taxon>Eukaryota</taxon>
        <taxon>Metazoa</taxon>
        <taxon>Chordata</taxon>
        <taxon>Craniata</taxon>
        <taxon>Vertebrata</taxon>
        <taxon>Euteleostomi</taxon>
        <taxon>Mammalia</taxon>
        <taxon>Eutheria</taxon>
        <taxon>Euarchontoglires</taxon>
        <taxon>Primates</taxon>
        <taxon>Haplorrhini</taxon>
        <taxon>Catarrhini</taxon>
        <taxon>Cercopithecidae</taxon>
        <taxon>Cercopithecinae</taxon>
        <taxon>Macaca</taxon>
    </lineage>
</organism>
<reference evidence="3" key="1">
    <citation type="journal article" date="2007" name="Science">
        <title>Evolutionary and biomedical insights from the rhesus macaque genome.</title>
        <authorList>
            <person name="Gibbs R.A."/>
            <person name="Rogers J."/>
            <person name="Katze M.G."/>
            <person name="Bumgarner R."/>
            <person name="Weinstock G.M."/>
            <person name="Mardis E.R."/>
            <person name="Remington K.A."/>
            <person name="Strausberg R.L."/>
            <person name="Venter J.C."/>
            <person name="Wilson R.K."/>
            <person name="Batzer M.A."/>
            <person name="Bustamante C.D."/>
            <person name="Eichler E.E."/>
            <person name="Hahn M.W."/>
            <person name="Hardison R.C."/>
            <person name="Makova K.D."/>
            <person name="Miller W."/>
            <person name="Milosavljevic A."/>
            <person name="Palermo R.E."/>
            <person name="Siepel A."/>
            <person name="Sikela J.M."/>
            <person name="Attaway T."/>
            <person name="Bell S."/>
            <person name="Bernard K.E."/>
            <person name="Buhay C.J."/>
            <person name="Chandrabose M.N."/>
            <person name="Dao M."/>
            <person name="Davis C."/>
            <person name="Delehaunty K.D."/>
            <person name="Ding Y."/>
            <person name="Dinh H.H."/>
            <person name="Dugan-Rocha S."/>
            <person name="Fulton L.A."/>
            <person name="Gabisi R.A."/>
            <person name="Garner T.T."/>
            <person name="Godfrey J."/>
            <person name="Hawes A.C."/>
            <person name="Hernandez J."/>
            <person name="Hines S."/>
            <person name="Holder M."/>
            <person name="Hume J."/>
            <person name="Jhangiani S.N."/>
            <person name="Joshi V."/>
            <person name="Khan Z.M."/>
            <person name="Kirkness E.F."/>
            <person name="Cree A."/>
            <person name="Fowler R.G."/>
            <person name="Lee S."/>
            <person name="Lewis L.R."/>
            <person name="Li Z."/>
            <person name="Liu Y.-S."/>
            <person name="Moore S.M."/>
            <person name="Muzny D."/>
            <person name="Nazareth L.V."/>
            <person name="Ngo D.N."/>
            <person name="Okwuonu G.O."/>
            <person name="Pai G."/>
            <person name="Parker D."/>
            <person name="Paul H.A."/>
            <person name="Pfannkoch C."/>
            <person name="Pohl C.S."/>
            <person name="Rogers Y.-H.C."/>
            <person name="Ruiz S.J."/>
            <person name="Sabo A."/>
            <person name="Santibanez J."/>
            <person name="Schneider B.W."/>
            <person name="Smith S.M."/>
            <person name="Sodergren E."/>
            <person name="Svatek A.F."/>
            <person name="Utterback T.R."/>
            <person name="Vattathil S."/>
            <person name="Warren W."/>
            <person name="White C.S."/>
            <person name="Chinwalla A.T."/>
            <person name="Feng Y."/>
            <person name="Halpern A.L."/>
            <person name="Hillier L.W."/>
            <person name="Huang X."/>
            <person name="Minx P."/>
            <person name="Nelson J.O."/>
            <person name="Pepin K.H."/>
            <person name="Qin X."/>
            <person name="Sutton G.G."/>
            <person name="Venter E."/>
            <person name="Walenz B.P."/>
            <person name="Wallis J.W."/>
            <person name="Worley K.C."/>
            <person name="Yang S.-P."/>
            <person name="Jones S.M."/>
            <person name="Marra M.A."/>
            <person name="Rocchi M."/>
            <person name="Schein J.E."/>
            <person name="Baertsch R."/>
            <person name="Clarke L."/>
            <person name="Csuros M."/>
            <person name="Glasscock J."/>
            <person name="Harris R.A."/>
            <person name="Havlak P."/>
            <person name="Jackson A.R."/>
            <person name="Jiang H."/>
            <person name="Liu Y."/>
            <person name="Messina D.N."/>
            <person name="Shen Y."/>
            <person name="Song H.X.-Z."/>
            <person name="Wylie T."/>
            <person name="Zhang L."/>
            <person name="Birney E."/>
            <person name="Han K."/>
            <person name="Konkel M.K."/>
            <person name="Lee J."/>
            <person name="Smit A.F.A."/>
            <person name="Ullmer B."/>
            <person name="Wang H."/>
            <person name="Xing J."/>
            <person name="Burhans R."/>
            <person name="Cheng Z."/>
            <person name="Karro J.E."/>
            <person name="Ma J."/>
            <person name="Raney B."/>
            <person name="She X."/>
            <person name="Cox M.J."/>
            <person name="Demuth J.P."/>
            <person name="Dumas L.J."/>
            <person name="Han S.-G."/>
            <person name="Hopkins J."/>
            <person name="Karimpour-Fard A."/>
            <person name="Kim Y.H."/>
            <person name="Pollack J.R."/>
            <person name="Vinar T."/>
            <person name="Addo-Quaye C."/>
            <person name="Degenhardt J."/>
            <person name="Denby A."/>
            <person name="Hubisz M.J."/>
            <person name="Indap A."/>
            <person name="Kosiol C."/>
            <person name="Lahn B.T."/>
            <person name="Lawson H.A."/>
            <person name="Marklein A."/>
            <person name="Nielsen R."/>
            <person name="Vallender E.J."/>
            <person name="Clark A.G."/>
            <person name="Ferguson B."/>
            <person name="Hernandez R.D."/>
            <person name="Hirani K."/>
            <person name="Kehrer-Sawatzki H."/>
            <person name="Kolb J."/>
            <person name="Patil S."/>
            <person name="Pu L.-L."/>
            <person name="Ren Y."/>
            <person name="Smith D.G."/>
            <person name="Wheeler D.A."/>
            <person name="Schenck I."/>
            <person name="Ball E.V."/>
            <person name="Chen R."/>
            <person name="Cooper D.N."/>
            <person name="Giardine B."/>
            <person name="Hsu F."/>
            <person name="Kent W.J."/>
            <person name="Lesk A."/>
            <person name="Nelson D.L."/>
            <person name="O'brien W.E."/>
            <person name="Pruefer K."/>
            <person name="Stenson P.D."/>
            <person name="Wallace J.C."/>
            <person name="Ke H."/>
            <person name="Liu X.-M."/>
            <person name="Wang P."/>
            <person name="Xiang A.P."/>
            <person name="Yang F."/>
            <person name="Barber G.P."/>
            <person name="Haussler D."/>
            <person name="Karolchik D."/>
            <person name="Kern A.D."/>
            <person name="Kuhn R.M."/>
            <person name="Smith K.E."/>
            <person name="Zwieg A.S."/>
        </authorList>
    </citation>
    <scope>NUCLEOTIDE SEQUENCE [LARGE SCALE GENOMIC DNA]</scope>
    <source>
        <strain evidence="3">17573</strain>
    </source>
</reference>
<reference evidence="2" key="2">
    <citation type="submission" date="2018-06" db="EMBL/GenBank/DDBJ databases">
        <authorList>
            <person name="Dutcher S."/>
            <person name="Fulton R."/>
            <person name="Lindsay T."/>
        </authorList>
    </citation>
    <scope>NUCLEOTIDE SEQUENCE [LARGE SCALE GENOMIC DNA]</scope>
    <source>
        <strain evidence="2">17573</strain>
    </source>
</reference>
<dbReference type="VEuPathDB" id="HostDB:ENSMMUG00000063628"/>
<dbReference type="InterPro" id="IPR059105">
    <property type="entry name" value="Rec21/ENK19"/>
</dbReference>
<evidence type="ECO:0000313" key="3">
    <source>
        <dbReference type="Proteomes" id="UP000006718"/>
    </source>
</evidence>
<name>A0A5F8AJG2_MACMU</name>
<reference evidence="2" key="4">
    <citation type="submission" date="2025-05" db="UniProtKB">
        <authorList>
            <consortium name="Ensembl"/>
        </authorList>
    </citation>
    <scope>IDENTIFICATION</scope>
    <source>
        <strain evidence="2">17573</strain>
    </source>
</reference>
<keyword evidence="3" id="KW-1185">Reference proteome</keyword>
<sequence>MGPVPLVQAMSQLSLSAKMERRPTGVMRTSTPITRGQLKNTPQEAEKLLEHQGQAKTPDSMLLAILAIMSCAVFTLCRGKNILGICSQSTSSATYTLE</sequence>
<dbReference type="Pfam" id="PF15695">
    <property type="entry name" value="HERV-K_REC"/>
    <property type="match status" value="1"/>
</dbReference>
<accession>A0A5F8AJG2</accession>
<protein>
    <recommendedName>
        <fullName evidence="1">Rec21/ENK19 domain-containing protein</fullName>
    </recommendedName>
</protein>
<dbReference type="Bgee" id="ENSMMUG00000063628">
    <property type="expression patterns" value="Expressed in cerebellar cortex and 21 other cell types or tissues"/>
</dbReference>
<reference evidence="2" key="3">
    <citation type="submission" date="2019-01" db="EMBL/GenBank/DDBJ databases">
        <authorList>
            <person name="Graves T."/>
            <person name="Eichler E.E."/>
            <person name="Wilson R.K."/>
        </authorList>
    </citation>
    <scope>NUCLEOTIDE SEQUENCE [LARGE SCALE GENOMIC DNA]</scope>
    <source>
        <strain evidence="2">17573</strain>
    </source>
</reference>
<dbReference type="Ensembl" id="ENSMMUT00000088296.1">
    <property type="protein sequence ID" value="ENSMMUP00000067319.1"/>
    <property type="gene ID" value="ENSMMUG00000063628.1"/>
</dbReference>
<evidence type="ECO:0000313" key="2">
    <source>
        <dbReference type="Ensembl" id="ENSMMUP00000078054.1"/>
    </source>
</evidence>
<dbReference type="Ensembl" id="ENSMMUT00000093108.1">
    <property type="protein sequence ID" value="ENSMMUP00000077583.1"/>
    <property type="gene ID" value="ENSMMUG00000063628.1"/>
</dbReference>
<gene>
    <name evidence="2" type="primary">LOC114670951</name>
</gene>
<dbReference type="GeneTree" id="ENSGT00980000201439"/>
<dbReference type="Proteomes" id="UP000006718">
    <property type="component" value="Chromosome 11"/>
</dbReference>
<evidence type="ECO:0000259" key="1">
    <source>
        <dbReference type="Pfam" id="PF15695"/>
    </source>
</evidence>
<feature type="domain" description="Rec21/ENK19" evidence="1">
    <location>
        <begin position="5"/>
        <end position="73"/>
    </location>
</feature>
<dbReference type="Ensembl" id="ENSMMUT00000102979.1">
    <property type="protein sequence ID" value="ENSMMUP00000078054.1"/>
    <property type="gene ID" value="ENSMMUG00000063628.1"/>
</dbReference>
<proteinExistence type="predicted"/>